<dbReference type="EMBL" id="JAVHNR010000015">
    <property type="protein sequence ID" value="KAK6329600.1"/>
    <property type="molecule type" value="Genomic_DNA"/>
</dbReference>
<reference evidence="1 2" key="1">
    <citation type="submission" date="2019-10" db="EMBL/GenBank/DDBJ databases">
        <authorList>
            <person name="Palmer J.M."/>
        </authorList>
    </citation>
    <scope>NUCLEOTIDE SEQUENCE [LARGE SCALE GENOMIC DNA]</scope>
    <source>
        <strain evidence="1 2">TWF718</strain>
    </source>
</reference>
<dbReference type="AlphaFoldDB" id="A0AAN8R7Q7"/>
<name>A0AAN8R7Q7_9PEZI</name>
<evidence type="ECO:0000313" key="1">
    <source>
        <dbReference type="EMBL" id="KAK6329600.1"/>
    </source>
</evidence>
<accession>A0AAN8R7Q7</accession>
<organism evidence="1 2">
    <name type="scientific">Orbilia javanica</name>
    <dbReference type="NCBI Taxonomy" id="47235"/>
    <lineage>
        <taxon>Eukaryota</taxon>
        <taxon>Fungi</taxon>
        <taxon>Dikarya</taxon>
        <taxon>Ascomycota</taxon>
        <taxon>Pezizomycotina</taxon>
        <taxon>Orbiliomycetes</taxon>
        <taxon>Orbiliales</taxon>
        <taxon>Orbiliaceae</taxon>
        <taxon>Orbilia</taxon>
    </lineage>
</organism>
<protein>
    <submittedName>
        <fullName evidence="1">Uncharacterized protein</fullName>
    </submittedName>
</protein>
<proteinExistence type="predicted"/>
<keyword evidence="2" id="KW-1185">Reference proteome</keyword>
<comment type="caution">
    <text evidence="1">The sequence shown here is derived from an EMBL/GenBank/DDBJ whole genome shotgun (WGS) entry which is preliminary data.</text>
</comment>
<dbReference type="Proteomes" id="UP001313282">
    <property type="component" value="Unassembled WGS sequence"/>
</dbReference>
<evidence type="ECO:0000313" key="2">
    <source>
        <dbReference type="Proteomes" id="UP001313282"/>
    </source>
</evidence>
<sequence>MPSIVKVLNNTTCTVTFYNKDGVEQFKIEPADGRSGHDYEIPGNLVPVSGDTWPLPAKGSGYLQLQINDWDPMKLSDENGKLNIVAASGEFGGQTQEYTVPLPSYVDLLLLRVEEEKDKYGVKSHDFKIYQWPSQLKGDPSKYRGSFNVSDFTNMGEVLGNFVLSIC</sequence>
<gene>
    <name evidence="1" type="ORF">TWF718_003566</name>
</gene>